<sequence>MRALVSNCQDCKNAPTLRTRQRAFGARPAQEWLTCCEKHAPGAKLNIKPKGWPVCVGAYHETERLS</sequence>
<organism evidence="1">
    <name type="scientific">uncultured Caudovirales phage</name>
    <dbReference type="NCBI Taxonomy" id="2100421"/>
    <lineage>
        <taxon>Viruses</taxon>
        <taxon>Duplodnaviria</taxon>
        <taxon>Heunggongvirae</taxon>
        <taxon>Uroviricota</taxon>
        <taxon>Caudoviricetes</taxon>
        <taxon>Peduoviridae</taxon>
        <taxon>Maltschvirus</taxon>
        <taxon>Maltschvirus maltsch</taxon>
    </lineage>
</organism>
<dbReference type="EMBL" id="LR796479">
    <property type="protein sequence ID" value="CAB4147496.1"/>
    <property type="molecule type" value="Genomic_DNA"/>
</dbReference>
<evidence type="ECO:0000313" key="1">
    <source>
        <dbReference type="EMBL" id="CAB4147496.1"/>
    </source>
</evidence>
<reference evidence="1" key="1">
    <citation type="submission" date="2020-04" db="EMBL/GenBank/DDBJ databases">
        <authorList>
            <person name="Chiriac C."/>
            <person name="Salcher M."/>
            <person name="Ghai R."/>
            <person name="Kavagutti S V."/>
        </authorList>
    </citation>
    <scope>NUCLEOTIDE SEQUENCE</scope>
</reference>
<proteinExistence type="predicted"/>
<gene>
    <name evidence="1" type="ORF">UFOVP509_32</name>
</gene>
<accession>A0A6J5MR08</accession>
<protein>
    <submittedName>
        <fullName evidence="1">Uncharacterized protein</fullName>
    </submittedName>
</protein>
<name>A0A6J5MR08_9CAUD</name>